<dbReference type="HOGENOM" id="CLU_104051_0_0_2"/>
<dbReference type="OrthoDB" id="288430at2157"/>
<dbReference type="GO" id="GO:0016020">
    <property type="term" value="C:membrane"/>
    <property type="evidence" value="ECO:0007669"/>
    <property type="project" value="UniProtKB-SubCell"/>
</dbReference>
<keyword evidence="3 5" id="KW-1133">Transmembrane helix</keyword>
<keyword evidence="2 5" id="KW-0812">Transmembrane</keyword>
<reference evidence="7 10" key="3">
    <citation type="journal article" date="2014" name="Environ. Microbiol.">
        <title>Halorhabdus tiamatea: proteogenomics and glycosidase activity measurements identify the first cultivated euryarchaeon from a deep-sea anoxic brine lake as potential polysaccharide degrader.</title>
        <authorList>
            <person name="Werner J."/>
            <person name="Ferrer M."/>
            <person name="Michel G."/>
            <person name="Mann A.J."/>
            <person name="Huang S."/>
            <person name="Juarez S."/>
            <person name="Ciordia S."/>
            <person name="Albar J.P."/>
            <person name="Alcaide M."/>
            <person name="La Cono V."/>
            <person name="Yakimov M.M."/>
            <person name="Antunes A."/>
            <person name="Taborda M."/>
            <person name="Da Costa M.S."/>
            <person name="Amann R.I."/>
            <person name="Gloeckner F.O."/>
            <person name="Golyshina O.V."/>
            <person name="Golyshin P.N."/>
            <person name="Teeling H."/>
        </authorList>
    </citation>
    <scope>NUCLEOTIDE SEQUENCE [LARGE SCALE GENOMIC DNA]</scope>
    <source>
        <strain evidence="10">SARL4B</strain>
        <strain evidence="7">Type strain: SARL4B</strain>
    </source>
</reference>
<name>F7PJA0_9EURY</name>
<evidence type="ECO:0000313" key="10">
    <source>
        <dbReference type="Proteomes" id="UP000015381"/>
    </source>
</evidence>
<dbReference type="InterPro" id="IPR010432">
    <property type="entry name" value="RDD"/>
</dbReference>
<dbReference type="RefSeq" id="WP_008525782.1">
    <property type="nucleotide sequence ID" value="NC_021921.1"/>
</dbReference>
<dbReference type="Proteomes" id="UP000015381">
    <property type="component" value="Chromosome I"/>
</dbReference>
<dbReference type="AlphaFoldDB" id="F7PJA0"/>
<gene>
    <name evidence="8" type="ORF">HLRTI_001076</name>
    <name evidence="7" type="ORF">HTIA_0900</name>
</gene>
<reference evidence="8 9" key="2">
    <citation type="journal article" date="2013" name="PLoS ONE">
        <title>INDIGO - INtegrated Data Warehouse of MIcrobial GenOmes with Examples from the Red Sea Extremophiles.</title>
        <authorList>
            <person name="Alam I."/>
            <person name="Antunes A."/>
            <person name="Kamau A.A."/>
            <person name="Ba Alawi W."/>
            <person name="Kalkatawi M."/>
            <person name="Stingl U."/>
            <person name="Bajic V.B."/>
        </authorList>
    </citation>
    <scope>NUCLEOTIDE SEQUENCE [LARGE SCALE GENOMIC DNA]</scope>
    <source>
        <strain evidence="8 9">SARL4B</strain>
    </source>
</reference>
<organism evidence="8 9">
    <name type="scientific">Halorhabdus tiamatea SARL4B</name>
    <dbReference type="NCBI Taxonomy" id="1033806"/>
    <lineage>
        <taxon>Archaea</taxon>
        <taxon>Methanobacteriati</taxon>
        <taxon>Methanobacteriota</taxon>
        <taxon>Stenosarchaea group</taxon>
        <taxon>Halobacteria</taxon>
        <taxon>Halobacteriales</taxon>
        <taxon>Haloarculaceae</taxon>
        <taxon>Halorhabdus</taxon>
    </lineage>
</organism>
<evidence type="ECO:0000259" key="6">
    <source>
        <dbReference type="Pfam" id="PF06271"/>
    </source>
</evidence>
<keyword evidence="4 5" id="KW-0472">Membrane</keyword>
<dbReference type="STRING" id="1033806.HTIA_0900"/>
<feature type="transmembrane region" description="Helical" evidence="5">
    <location>
        <begin position="61"/>
        <end position="80"/>
    </location>
</feature>
<accession>F7PJA0</accession>
<proteinExistence type="predicted"/>
<dbReference type="PATRIC" id="fig|1033806.12.peg.893"/>
<protein>
    <submittedName>
        <fullName evidence="8">RDD domain containing protein</fullName>
    </submittedName>
</protein>
<evidence type="ECO:0000313" key="9">
    <source>
        <dbReference type="Proteomes" id="UP000003861"/>
    </source>
</evidence>
<dbReference type="Pfam" id="PF06271">
    <property type="entry name" value="RDD"/>
    <property type="match status" value="1"/>
</dbReference>
<evidence type="ECO:0000256" key="2">
    <source>
        <dbReference type="ARBA" id="ARBA00022692"/>
    </source>
</evidence>
<evidence type="ECO:0000256" key="1">
    <source>
        <dbReference type="ARBA" id="ARBA00004141"/>
    </source>
</evidence>
<evidence type="ECO:0000256" key="5">
    <source>
        <dbReference type="SAM" id="Phobius"/>
    </source>
</evidence>
<dbReference type="Proteomes" id="UP000003861">
    <property type="component" value="Unassembled WGS sequence"/>
</dbReference>
<dbReference type="EMBL" id="AFNT02000009">
    <property type="protein sequence ID" value="ERJ06822.1"/>
    <property type="molecule type" value="Genomic_DNA"/>
</dbReference>
<dbReference type="eggNOG" id="arCOG03633">
    <property type="taxonomic scope" value="Archaea"/>
</dbReference>
<dbReference type="EMBL" id="HF571520">
    <property type="protein sequence ID" value="CCQ33039.1"/>
    <property type="molecule type" value="Genomic_DNA"/>
</dbReference>
<sequence>MAADTSAYDGDRSTDETKIHLASWEDRFFAWLIDVILVGAVSSTLGDIAGVYSFSVGGVPMTLPLLSVNGLGFWLYWTVLEGYGGQSAGKLLMNIAVTDERGADIDYLTAAIQAFGKAFLLPLDCLIGWLAMGGEYVRVFNKLSGTIVIERGESEPTGVEYVTPE</sequence>
<evidence type="ECO:0000256" key="3">
    <source>
        <dbReference type="ARBA" id="ARBA00022989"/>
    </source>
</evidence>
<keyword evidence="10" id="KW-1185">Reference proteome</keyword>
<evidence type="ECO:0000313" key="7">
    <source>
        <dbReference type="EMBL" id="CCQ33039.1"/>
    </source>
</evidence>
<dbReference type="KEGG" id="hti:HTIA_0900"/>
<comment type="subcellular location">
    <subcellularLocation>
        <location evidence="1">Membrane</location>
        <topology evidence="1">Multi-pass membrane protein</topology>
    </subcellularLocation>
</comment>
<dbReference type="GeneID" id="23797768"/>
<evidence type="ECO:0000313" key="8">
    <source>
        <dbReference type="EMBL" id="ERJ06822.1"/>
    </source>
</evidence>
<evidence type="ECO:0000256" key="4">
    <source>
        <dbReference type="ARBA" id="ARBA00023136"/>
    </source>
</evidence>
<reference evidence="8 9" key="1">
    <citation type="journal article" date="2011" name="J. Bacteriol.">
        <title>Genome sequence of Halorhabdus tiamatea, the first archaeon isolated from a deep-sea anoxic brine lake.</title>
        <authorList>
            <person name="Antunes A."/>
            <person name="Alam I."/>
            <person name="Bajic V.B."/>
            <person name="Stingl U."/>
        </authorList>
    </citation>
    <scope>NUCLEOTIDE SEQUENCE [LARGE SCALE GENOMIC DNA]</scope>
    <source>
        <strain evidence="8 9">SARL4B</strain>
    </source>
</reference>
<feature type="domain" description="RDD" evidence="6">
    <location>
        <begin position="22"/>
        <end position="120"/>
    </location>
</feature>
<feature type="transmembrane region" description="Helical" evidence="5">
    <location>
        <begin position="28"/>
        <end position="55"/>
    </location>
</feature>